<dbReference type="Pfam" id="PF12796">
    <property type="entry name" value="Ank_2"/>
    <property type="match status" value="1"/>
</dbReference>
<dbReference type="PANTHER" id="PTHR24198">
    <property type="entry name" value="ANKYRIN REPEAT AND PROTEIN KINASE DOMAIN-CONTAINING PROTEIN"/>
    <property type="match status" value="1"/>
</dbReference>
<evidence type="ECO:0000313" key="4">
    <source>
        <dbReference type="EMBL" id="OWP74230.1"/>
    </source>
</evidence>
<reference evidence="4 5" key="1">
    <citation type="journal article" date="2017" name="Infect. Genet. Evol.">
        <title>Comparative genome analysis of fish pathogen Flavobacterium columnare reveals extensive sequence diversity within the species.</title>
        <authorList>
            <person name="Kayansamruaj P."/>
            <person name="Dong H.T."/>
            <person name="Hirono I."/>
            <person name="Kondo H."/>
            <person name="Senapin S."/>
            <person name="Rodkhum C."/>
        </authorList>
    </citation>
    <scope>NUCLEOTIDE SEQUENCE [LARGE SCALE GENOMIC DNA]</scope>
    <source>
        <strain evidence="4 5">1214</strain>
    </source>
</reference>
<comment type="caution">
    <text evidence="4">The sequence shown here is derived from an EMBL/GenBank/DDBJ whole genome shotgun (WGS) entry which is preliminary data.</text>
</comment>
<dbReference type="AlphaFoldDB" id="A0A246G9A3"/>
<organism evidence="4 5">
    <name type="scientific">Flavobacterium columnare</name>
    <dbReference type="NCBI Taxonomy" id="996"/>
    <lineage>
        <taxon>Bacteria</taxon>
        <taxon>Pseudomonadati</taxon>
        <taxon>Bacteroidota</taxon>
        <taxon>Flavobacteriia</taxon>
        <taxon>Flavobacteriales</taxon>
        <taxon>Flavobacteriaceae</taxon>
        <taxon>Flavobacterium</taxon>
    </lineage>
</organism>
<dbReference type="SMART" id="SM00248">
    <property type="entry name" value="ANK"/>
    <property type="match status" value="4"/>
</dbReference>
<dbReference type="SUPFAM" id="SSF48403">
    <property type="entry name" value="Ankyrin repeat"/>
    <property type="match status" value="1"/>
</dbReference>
<evidence type="ECO:0000256" key="3">
    <source>
        <dbReference type="PROSITE-ProRule" id="PRU00023"/>
    </source>
</evidence>
<feature type="repeat" description="ANK" evidence="3">
    <location>
        <begin position="254"/>
        <end position="286"/>
    </location>
</feature>
<accession>A0A246G9A3</accession>
<gene>
    <name evidence="4" type="ORF">BWK62_14780</name>
</gene>
<name>A0A246G9A3_9FLAO</name>
<keyword evidence="2 3" id="KW-0040">ANK repeat</keyword>
<evidence type="ECO:0000256" key="2">
    <source>
        <dbReference type="ARBA" id="ARBA00023043"/>
    </source>
</evidence>
<evidence type="ECO:0000256" key="1">
    <source>
        <dbReference type="ARBA" id="ARBA00022737"/>
    </source>
</evidence>
<dbReference type="InterPro" id="IPR036770">
    <property type="entry name" value="Ankyrin_rpt-contain_sf"/>
</dbReference>
<dbReference type="PROSITE" id="PS50088">
    <property type="entry name" value="ANK_REPEAT"/>
    <property type="match status" value="4"/>
</dbReference>
<evidence type="ECO:0000313" key="5">
    <source>
        <dbReference type="Proteomes" id="UP000198034"/>
    </source>
</evidence>
<proteinExistence type="predicted"/>
<dbReference type="Gene3D" id="1.25.40.20">
    <property type="entry name" value="Ankyrin repeat-containing domain"/>
    <property type="match status" value="2"/>
</dbReference>
<protein>
    <submittedName>
        <fullName evidence="4">Uncharacterized protein</fullName>
    </submittedName>
</protein>
<keyword evidence="1" id="KW-0677">Repeat</keyword>
<feature type="repeat" description="ANK" evidence="3">
    <location>
        <begin position="320"/>
        <end position="352"/>
    </location>
</feature>
<dbReference type="Proteomes" id="UP000198034">
    <property type="component" value="Unassembled WGS sequence"/>
</dbReference>
<feature type="repeat" description="ANK" evidence="3">
    <location>
        <begin position="221"/>
        <end position="253"/>
    </location>
</feature>
<dbReference type="PANTHER" id="PTHR24198:SF165">
    <property type="entry name" value="ANKYRIN REPEAT-CONTAINING PROTEIN-RELATED"/>
    <property type="match status" value="1"/>
</dbReference>
<dbReference type="PROSITE" id="PS50297">
    <property type="entry name" value="ANK_REP_REGION"/>
    <property type="match status" value="4"/>
</dbReference>
<dbReference type="EMBL" id="MTCY01000084">
    <property type="protein sequence ID" value="OWP74230.1"/>
    <property type="molecule type" value="Genomic_DNA"/>
</dbReference>
<sequence>MSFLSKLFGKDKNKETSSDEIPFHWIEASENPWGIRVLDLRPFTQTMISTSQNPQMATNAISYGGEDGTLFWKQEPKNNSTITCDFSIPIDKSLQPGVLFVPETMEHKWAIYFDGENLIFVRSWLREVFVTAKTTQKDNKLIISSIKGEFTENESPEFKISILRFLLISHSIGEIVPAPLPKELEAQHNILGNWAFSTYGNMVHIGLFDYDYEPKTKNPLRSHSLLHIAVAKGDINEIEKQVKNGADINSLAGDGLATLHWSVANENSNIMEKLINMGADPNVTTTEGATPIMNAVQSNKINHLNLLLKSGALVNFTDNRGFTALHRASEMGHEEIVKILLNNGADKSIVAENHTALSLAKNRENFNIVNLLN</sequence>
<feature type="repeat" description="ANK" evidence="3">
    <location>
        <begin position="287"/>
        <end position="319"/>
    </location>
</feature>
<dbReference type="InterPro" id="IPR002110">
    <property type="entry name" value="Ankyrin_rpt"/>
</dbReference>